<organism evidence="7 8">
    <name type="scientific">Babesia ovis</name>
    <dbReference type="NCBI Taxonomy" id="5869"/>
    <lineage>
        <taxon>Eukaryota</taxon>
        <taxon>Sar</taxon>
        <taxon>Alveolata</taxon>
        <taxon>Apicomplexa</taxon>
        <taxon>Aconoidasida</taxon>
        <taxon>Piroplasmida</taxon>
        <taxon>Babesiidae</taxon>
        <taxon>Babesia</taxon>
    </lineage>
</organism>
<keyword evidence="3" id="KW-0227">DNA damage</keyword>
<dbReference type="InterPro" id="IPR020568">
    <property type="entry name" value="Ribosomal_Su5_D2-typ_SF"/>
</dbReference>
<dbReference type="InterPro" id="IPR014762">
    <property type="entry name" value="DNA_mismatch_repair_CS"/>
</dbReference>
<dbReference type="Pfam" id="PF16413">
    <property type="entry name" value="Mlh1_C"/>
    <property type="match status" value="1"/>
</dbReference>
<dbReference type="Pfam" id="PF01119">
    <property type="entry name" value="DNA_mis_repair"/>
    <property type="match status" value="1"/>
</dbReference>
<keyword evidence="8" id="KW-1185">Reference proteome</keyword>
<comment type="caution">
    <text evidence="7">The sequence shown here is derived from an EMBL/GenBank/DDBJ whole genome shotgun (WGS) entry which is preliminary data.</text>
</comment>
<evidence type="ECO:0000256" key="4">
    <source>
        <dbReference type="ARBA" id="ARBA00023204"/>
    </source>
</evidence>
<dbReference type="InterPro" id="IPR038973">
    <property type="entry name" value="MutL/Mlh/Pms-like"/>
</dbReference>
<dbReference type="EMBL" id="BLIY01000014">
    <property type="protein sequence ID" value="GFE54258.1"/>
    <property type="molecule type" value="Genomic_DNA"/>
</dbReference>
<evidence type="ECO:0000256" key="1">
    <source>
        <dbReference type="ARBA" id="ARBA00004123"/>
    </source>
</evidence>
<keyword evidence="4" id="KW-0234">DNA repair</keyword>
<comment type="subcellular location">
    <subcellularLocation>
        <location evidence="1">Nucleus</location>
    </subcellularLocation>
</comment>
<dbReference type="GO" id="GO:0005524">
    <property type="term" value="F:ATP binding"/>
    <property type="evidence" value="ECO:0007669"/>
    <property type="project" value="InterPro"/>
</dbReference>
<evidence type="ECO:0000313" key="8">
    <source>
        <dbReference type="Proteomes" id="UP001057455"/>
    </source>
</evidence>
<keyword evidence="5" id="KW-0539">Nucleus</keyword>
<dbReference type="SUPFAM" id="SSF55874">
    <property type="entry name" value="ATPase domain of HSP90 chaperone/DNA topoisomerase II/histidine kinase"/>
    <property type="match status" value="1"/>
</dbReference>
<evidence type="ECO:0000256" key="3">
    <source>
        <dbReference type="ARBA" id="ARBA00022763"/>
    </source>
</evidence>
<dbReference type="InterPro" id="IPR002099">
    <property type="entry name" value="MutL/Mlh/PMS"/>
</dbReference>
<dbReference type="InterPro" id="IPR013507">
    <property type="entry name" value="DNA_mismatch_S5_2-like"/>
</dbReference>
<protein>
    <submittedName>
        <fullName evidence="7">DNA mismatch repair protein</fullName>
    </submittedName>
</protein>
<dbReference type="GO" id="GO:0006298">
    <property type="term" value="P:mismatch repair"/>
    <property type="evidence" value="ECO:0007669"/>
    <property type="project" value="InterPro"/>
</dbReference>
<dbReference type="OrthoDB" id="10263226at2759"/>
<evidence type="ECO:0000256" key="5">
    <source>
        <dbReference type="ARBA" id="ARBA00023242"/>
    </source>
</evidence>
<evidence type="ECO:0000256" key="2">
    <source>
        <dbReference type="ARBA" id="ARBA00006082"/>
    </source>
</evidence>
<comment type="similarity">
    <text evidence="2">Belongs to the DNA mismatch repair MutL/HexB family.</text>
</comment>
<dbReference type="GO" id="GO:0032389">
    <property type="term" value="C:MutLalpha complex"/>
    <property type="evidence" value="ECO:0007669"/>
    <property type="project" value="TreeGrafter"/>
</dbReference>
<dbReference type="SMART" id="SM01340">
    <property type="entry name" value="DNA_mis_repair"/>
    <property type="match status" value="1"/>
</dbReference>
<dbReference type="NCBIfam" id="TIGR00585">
    <property type="entry name" value="mutl"/>
    <property type="match status" value="1"/>
</dbReference>
<dbReference type="AlphaFoldDB" id="A0A9W5TCM5"/>
<evidence type="ECO:0000313" key="7">
    <source>
        <dbReference type="EMBL" id="GFE54258.1"/>
    </source>
</evidence>
<dbReference type="GO" id="GO:0016887">
    <property type="term" value="F:ATP hydrolysis activity"/>
    <property type="evidence" value="ECO:0007669"/>
    <property type="project" value="InterPro"/>
</dbReference>
<dbReference type="PANTHER" id="PTHR10073:SF12">
    <property type="entry name" value="DNA MISMATCH REPAIR PROTEIN MLH1"/>
    <property type="match status" value="1"/>
</dbReference>
<dbReference type="CDD" id="cd16926">
    <property type="entry name" value="HATPase_MutL-MLH-PMS-like"/>
    <property type="match status" value="1"/>
</dbReference>
<reference evidence="7" key="1">
    <citation type="submission" date="2019-12" db="EMBL/GenBank/DDBJ databases">
        <title>Genome sequence of Babesia ovis.</title>
        <authorList>
            <person name="Yamagishi J."/>
            <person name="Sevinc F."/>
            <person name="Xuan X."/>
        </authorList>
    </citation>
    <scope>NUCLEOTIDE SEQUENCE</scope>
    <source>
        <strain evidence="7">Selcuk</strain>
    </source>
</reference>
<name>A0A9W5TCM5_BABOV</name>
<evidence type="ECO:0000259" key="6">
    <source>
        <dbReference type="SMART" id="SM01340"/>
    </source>
</evidence>
<dbReference type="InterPro" id="IPR032189">
    <property type="entry name" value="Mlh1_C"/>
</dbReference>
<dbReference type="PANTHER" id="PTHR10073">
    <property type="entry name" value="DNA MISMATCH REPAIR PROTEIN MLH, PMS, MUTL"/>
    <property type="match status" value="1"/>
</dbReference>
<dbReference type="InterPro" id="IPR014721">
    <property type="entry name" value="Ribsml_uS5_D2-typ_fold_subgr"/>
</dbReference>
<dbReference type="GO" id="GO:0140664">
    <property type="term" value="F:ATP-dependent DNA damage sensor activity"/>
    <property type="evidence" value="ECO:0007669"/>
    <property type="project" value="InterPro"/>
</dbReference>
<feature type="domain" description="DNA mismatch repair protein S5" evidence="6">
    <location>
        <begin position="280"/>
        <end position="400"/>
    </location>
</feature>
<gene>
    <name evidence="7" type="ORF">BaOVIS_016620</name>
</gene>
<dbReference type="InterPro" id="IPR036890">
    <property type="entry name" value="HATPase_C_sf"/>
</dbReference>
<accession>A0A9W5TCM5</accession>
<dbReference type="Proteomes" id="UP001057455">
    <property type="component" value="Unassembled WGS sequence"/>
</dbReference>
<dbReference type="Gene3D" id="3.30.230.10">
    <property type="match status" value="1"/>
</dbReference>
<dbReference type="SUPFAM" id="SSF54211">
    <property type="entry name" value="Ribosomal protein S5 domain 2-like"/>
    <property type="match status" value="1"/>
</dbReference>
<dbReference type="Pfam" id="PF13589">
    <property type="entry name" value="HATPase_c_3"/>
    <property type="match status" value="1"/>
</dbReference>
<sequence>METEGVIRQLDPTVIAKIAAGEVVLRPAAAIKELVENSIDAGARTITLELAKNPLEYAQVTDDGSGVSVVDMVEMCKRFSTSKTHDSITGIKSFGFRGEALAALSHAANVTISSRTIKQERRYRLKYRDGEPCDGSGQWHKGDVGTTVTYENLFFNMTTREKALGLNATVEYNMCLELIQKYAVHFPDIKFVFHRVGSSTYDVNSLGGNSSTGVDSTGGVGNTHTVDGHNTSAIGDYDYRHFNTVGKFPPDAVDTPELVQYREQVGVQNTAQLEKVKKSIEVVYGTAVARALYTFQCWSTGEIYYNCKGLLTHPGESNRCHSFILFINNRLVDHAGLRKMIDQIYKELVHKKQRRFVYLSIYMPYERIDANVHPSKEKVYFQYQDEIVQEIGRNFKEQLEKIMQVNTESTSAYSKMESMARGGSSVQHLKRISAGNGTDKLPAKCRVRSDYRQRDIPSFVIPRYIQESRATGDVLFRGGIERVTEGGDMQTVAVKDEVGTQLQEDVAQPAATQHLGPGQSVMPKLGNIDFSFMDLANGKTNFSDMWNIPFIKRTIEEWDHSKDDSLTQVLVNSVLVGPVDRRYIILQHETKLYMVDIVQIARECAYQSVIWRIGQLPRILLSPGLCIVDVLSYALGRNEYQNRGCVGIVDKQSFRAHATKMVETYPIEILTKYFGFTIENRTLIGMPKILSNYFPGYEYIPGFVLQLFSVDTQDETRAVSDIARVIAEFYTLPPVDGSNVDQEIYQKNYEHYLTKVLLRAVQKFPDLSLSKNRIDKGAIIKLAELDMLYRIFERC</sequence>
<dbReference type="GO" id="GO:0030983">
    <property type="term" value="F:mismatched DNA binding"/>
    <property type="evidence" value="ECO:0007669"/>
    <property type="project" value="InterPro"/>
</dbReference>
<proteinExistence type="inferred from homology"/>
<dbReference type="PROSITE" id="PS00058">
    <property type="entry name" value="DNA_MISMATCH_REPAIR_1"/>
    <property type="match status" value="1"/>
</dbReference>
<dbReference type="Gene3D" id="3.30.565.10">
    <property type="entry name" value="Histidine kinase-like ATPase, C-terminal domain"/>
    <property type="match status" value="1"/>
</dbReference>